<organism evidence="1 2">
    <name type="scientific">Rangifer tarandus platyrhynchus</name>
    <name type="common">Svalbard reindeer</name>
    <dbReference type="NCBI Taxonomy" id="3082113"/>
    <lineage>
        <taxon>Eukaryota</taxon>
        <taxon>Metazoa</taxon>
        <taxon>Chordata</taxon>
        <taxon>Craniata</taxon>
        <taxon>Vertebrata</taxon>
        <taxon>Euteleostomi</taxon>
        <taxon>Mammalia</taxon>
        <taxon>Eutheria</taxon>
        <taxon>Laurasiatheria</taxon>
        <taxon>Artiodactyla</taxon>
        <taxon>Ruminantia</taxon>
        <taxon>Pecora</taxon>
        <taxon>Cervidae</taxon>
        <taxon>Odocoileinae</taxon>
        <taxon>Rangifer</taxon>
    </lineage>
</organism>
<accession>A0AC59YXD2</accession>
<evidence type="ECO:0000313" key="1">
    <source>
        <dbReference type="EMBL" id="CAN0055986.1"/>
    </source>
</evidence>
<gene>
    <name evidence="1" type="ORF">MRATA1EN22A_LOCUS11364</name>
</gene>
<evidence type="ECO:0000313" key="2">
    <source>
        <dbReference type="Proteomes" id="UP001162501"/>
    </source>
</evidence>
<dbReference type="Proteomes" id="UP001162501">
    <property type="component" value="Chromosome 21"/>
</dbReference>
<reference evidence="1" key="1">
    <citation type="submission" date="2023-05" db="EMBL/GenBank/DDBJ databases">
        <authorList>
            <consortium name="ELIXIR-Norway"/>
        </authorList>
    </citation>
    <scope>NUCLEOTIDE SEQUENCE</scope>
</reference>
<sequence length="318" mass="33149">MSCPARIPCANEPDPSPCPGPHPTARAHGCLRPDGEARRADPTRRKGLRRGAPGRQGPRGRTPSRKPPQVQSIDTAPRGEGAPSFSHARRPAAPARAPAWPPTPLLAAAPPGPFHSGGRQRVLQERPVGGRGGRRRLPRSGSGTQVAGAARNILGSTKTREGEAQAAPELRRAALSARPLPRWVSPPLPLPGNWRLRGVPRAESACLFKRPRGAPREPPGAGGGGRGRERLAPGGRGSTTKLRPLSLRIGRAPQTGGGRALSRPPPPPRPSRARASGGRGPLASGLRPPARCTRSGGSEPPATRKPGGGGLGRVWPRP</sequence>
<dbReference type="EMBL" id="OX596105">
    <property type="protein sequence ID" value="CAN0055986.1"/>
    <property type="molecule type" value="Genomic_DNA"/>
</dbReference>
<reference evidence="1" key="2">
    <citation type="submission" date="2025-03" db="EMBL/GenBank/DDBJ databases">
        <authorList>
            <consortium name="ELIXIR-Norway"/>
            <consortium name="Elixir Norway"/>
        </authorList>
    </citation>
    <scope>NUCLEOTIDE SEQUENCE</scope>
</reference>
<name>A0AC59YXD2_RANTA</name>
<proteinExistence type="predicted"/>
<protein>
    <submittedName>
        <fullName evidence="1">Uncharacterized protein</fullName>
    </submittedName>
</protein>